<dbReference type="PANTHER" id="PTHR46929">
    <property type="entry name" value="EXPRESSED PROTEIN"/>
    <property type="match status" value="1"/>
</dbReference>
<evidence type="ECO:0000313" key="1">
    <source>
        <dbReference type="EnsemblPlants" id="MELO3C025416.2.1"/>
    </source>
</evidence>
<name>A0A9I9DXI2_CUCME</name>
<reference evidence="1" key="1">
    <citation type="submission" date="2023-03" db="UniProtKB">
        <authorList>
            <consortium name="EnsemblPlants"/>
        </authorList>
    </citation>
    <scope>IDENTIFICATION</scope>
</reference>
<dbReference type="AlphaFoldDB" id="A0A9I9DXI2"/>
<proteinExistence type="predicted"/>
<protein>
    <submittedName>
        <fullName evidence="1">Uncharacterized protein</fullName>
    </submittedName>
</protein>
<organism evidence="1">
    <name type="scientific">Cucumis melo</name>
    <name type="common">Muskmelon</name>
    <dbReference type="NCBI Taxonomy" id="3656"/>
    <lineage>
        <taxon>Eukaryota</taxon>
        <taxon>Viridiplantae</taxon>
        <taxon>Streptophyta</taxon>
        <taxon>Embryophyta</taxon>
        <taxon>Tracheophyta</taxon>
        <taxon>Spermatophyta</taxon>
        <taxon>Magnoliopsida</taxon>
        <taxon>eudicotyledons</taxon>
        <taxon>Gunneridae</taxon>
        <taxon>Pentapetalae</taxon>
        <taxon>rosids</taxon>
        <taxon>fabids</taxon>
        <taxon>Cucurbitales</taxon>
        <taxon>Cucurbitaceae</taxon>
        <taxon>Benincaseae</taxon>
        <taxon>Cucumis</taxon>
    </lineage>
</organism>
<sequence>MESNDDISISNSMNSIETVIKAVEALPDMDEDLILDAFDFLMDNENKAKVFISMDAKLRRKWLIKKLRPQPEISRNMLNLLSGILNDESCRLSCCYV</sequence>
<dbReference type="EnsemblPlants" id="MELO3C025416.2.1">
    <property type="protein sequence ID" value="MELO3C025416.2.1"/>
    <property type="gene ID" value="MELO3C025416.2"/>
</dbReference>
<accession>A0A9I9DXI2</accession>
<dbReference type="PANTHER" id="PTHR46929:SF11">
    <property type="entry name" value="MYB_SANT-LIKE DNA-BINDING DOMAIN PROTEIN"/>
    <property type="match status" value="1"/>
</dbReference>
<dbReference type="Gramene" id="MELO3C025416.2.1">
    <property type="protein sequence ID" value="MELO3C025416.2.1"/>
    <property type="gene ID" value="MELO3C025416.2"/>
</dbReference>